<dbReference type="Pfam" id="PF00291">
    <property type="entry name" value="PALP"/>
    <property type="match status" value="1"/>
</dbReference>
<reference evidence="4 5" key="1">
    <citation type="submission" date="2024-06" db="EMBL/GenBank/DDBJ databases">
        <title>The Natural Products Discovery Center: Release of the First 8490 Sequenced Strains for Exploring Actinobacteria Biosynthetic Diversity.</title>
        <authorList>
            <person name="Kalkreuter E."/>
            <person name="Kautsar S.A."/>
            <person name="Yang D."/>
            <person name="Bader C.D."/>
            <person name="Teijaro C.N."/>
            <person name="Fluegel L."/>
            <person name="Davis C.M."/>
            <person name="Simpson J.R."/>
            <person name="Lauterbach L."/>
            <person name="Steele A.D."/>
            <person name="Gui C."/>
            <person name="Meng S."/>
            <person name="Li G."/>
            <person name="Viehrig K."/>
            <person name="Ye F."/>
            <person name="Su P."/>
            <person name="Kiefer A.F."/>
            <person name="Nichols A."/>
            <person name="Cepeda A.J."/>
            <person name="Yan W."/>
            <person name="Fan B."/>
            <person name="Jiang Y."/>
            <person name="Adhikari A."/>
            <person name="Zheng C.-J."/>
            <person name="Schuster L."/>
            <person name="Cowan T.M."/>
            <person name="Smanski M.J."/>
            <person name="Chevrette M.G."/>
            <person name="De Carvalho L.P.S."/>
            <person name="Shen B."/>
        </authorList>
    </citation>
    <scope>NUCLEOTIDE SEQUENCE [LARGE SCALE GENOMIC DNA]</scope>
    <source>
        <strain evidence="4 5">NPDC050100</strain>
    </source>
</reference>
<dbReference type="RefSeq" id="WP_358130981.1">
    <property type="nucleotide sequence ID" value="NZ_JBFALK010000003.1"/>
</dbReference>
<evidence type="ECO:0000313" key="5">
    <source>
        <dbReference type="Proteomes" id="UP001551675"/>
    </source>
</evidence>
<dbReference type="InterPro" id="IPR036052">
    <property type="entry name" value="TrpB-like_PALP_sf"/>
</dbReference>
<accession>A0ABV3G9R4</accession>
<evidence type="ECO:0000259" key="3">
    <source>
        <dbReference type="Pfam" id="PF00291"/>
    </source>
</evidence>
<dbReference type="InterPro" id="IPR001926">
    <property type="entry name" value="TrpB-like_PALP"/>
</dbReference>
<organism evidence="4 5">
    <name type="scientific">Microtetraspora glauca</name>
    <dbReference type="NCBI Taxonomy" id="1996"/>
    <lineage>
        <taxon>Bacteria</taxon>
        <taxon>Bacillati</taxon>
        <taxon>Actinomycetota</taxon>
        <taxon>Actinomycetes</taxon>
        <taxon>Streptosporangiales</taxon>
        <taxon>Streptosporangiaceae</taxon>
        <taxon>Microtetraspora</taxon>
    </lineage>
</organism>
<dbReference type="SUPFAM" id="SSF53686">
    <property type="entry name" value="Tryptophan synthase beta subunit-like PLP-dependent enzymes"/>
    <property type="match status" value="1"/>
</dbReference>
<dbReference type="Proteomes" id="UP001551675">
    <property type="component" value="Unassembled WGS sequence"/>
</dbReference>
<keyword evidence="2" id="KW-0663">Pyridoxal phosphate</keyword>
<proteinExistence type="predicted"/>
<protein>
    <submittedName>
        <fullName evidence="4">Pyridoxal-phosphate dependent enzyme</fullName>
    </submittedName>
</protein>
<dbReference type="Gene3D" id="3.40.50.1100">
    <property type="match status" value="2"/>
</dbReference>
<evidence type="ECO:0000256" key="1">
    <source>
        <dbReference type="ARBA" id="ARBA00001933"/>
    </source>
</evidence>
<sequence length="255" mass="28232">MNAMNMLFTLTRPDENGPVVLWGGLCESGSLKYLTYEFYLDAVPEDVRGFVEMSGASTALALDLIGRRGGLPTVAVADAAGRDNLMRRGFRGDVRVITSIEEGRELCLRYERAGWCWPRQFTNAALVKCVERWAAHLLREIRQNWPGIRYLVCGFGTGATVAGLHQVFAPLGYSIVGLQAREGDPVPGWRNYALQNLGDQDLFHRYRREIPITTAAEAENLGEGALSSLLRHANAHVSPEQVLVISHDGRPRPRG</sequence>
<evidence type="ECO:0000313" key="4">
    <source>
        <dbReference type="EMBL" id="MEV0968375.1"/>
    </source>
</evidence>
<feature type="domain" description="Tryptophan synthase beta chain-like PALP" evidence="3">
    <location>
        <begin position="29"/>
        <end position="191"/>
    </location>
</feature>
<comment type="cofactor">
    <cofactor evidence="1">
        <name>pyridoxal 5'-phosphate</name>
        <dbReference type="ChEBI" id="CHEBI:597326"/>
    </cofactor>
</comment>
<comment type="caution">
    <text evidence="4">The sequence shown here is derived from an EMBL/GenBank/DDBJ whole genome shotgun (WGS) entry which is preliminary data.</text>
</comment>
<evidence type="ECO:0000256" key="2">
    <source>
        <dbReference type="ARBA" id="ARBA00022898"/>
    </source>
</evidence>
<name>A0ABV3G9R4_MICGL</name>
<dbReference type="EMBL" id="JBFALK010000003">
    <property type="protein sequence ID" value="MEV0968375.1"/>
    <property type="molecule type" value="Genomic_DNA"/>
</dbReference>
<keyword evidence="5" id="KW-1185">Reference proteome</keyword>
<gene>
    <name evidence="4" type="ORF">AB0I59_07055</name>
</gene>